<protein>
    <submittedName>
        <fullName evidence="9">Uncharacterized protein</fullName>
    </submittedName>
</protein>
<accession>A0A381QUM6</accession>
<feature type="transmembrane region" description="Helical" evidence="6">
    <location>
        <begin position="160"/>
        <end position="181"/>
    </location>
</feature>
<dbReference type="InterPro" id="IPR036837">
    <property type="entry name" value="Cation_efflux_CTD_sf"/>
</dbReference>
<dbReference type="SUPFAM" id="SSF160240">
    <property type="entry name" value="Cation efflux protein cytoplasmic domain-like"/>
    <property type="match status" value="1"/>
</dbReference>
<feature type="domain" description="Cation efflux protein transmembrane" evidence="7">
    <location>
        <begin position="10"/>
        <end position="217"/>
    </location>
</feature>
<proteinExistence type="predicted"/>
<feature type="transmembrane region" description="Helical" evidence="6">
    <location>
        <begin position="77"/>
        <end position="97"/>
    </location>
</feature>
<keyword evidence="5 6" id="KW-0472">Membrane</keyword>
<dbReference type="GO" id="GO:0008324">
    <property type="term" value="F:monoatomic cation transmembrane transporter activity"/>
    <property type="evidence" value="ECO:0007669"/>
    <property type="project" value="InterPro"/>
</dbReference>
<evidence type="ECO:0000256" key="4">
    <source>
        <dbReference type="ARBA" id="ARBA00022989"/>
    </source>
</evidence>
<evidence type="ECO:0000256" key="2">
    <source>
        <dbReference type="ARBA" id="ARBA00022448"/>
    </source>
</evidence>
<dbReference type="Pfam" id="PF01545">
    <property type="entry name" value="Cation_efflux"/>
    <property type="match status" value="1"/>
</dbReference>
<evidence type="ECO:0000259" key="7">
    <source>
        <dbReference type="Pfam" id="PF01545"/>
    </source>
</evidence>
<feature type="transmembrane region" description="Helical" evidence="6">
    <location>
        <begin position="109"/>
        <end position="130"/>
    </location>
</feature>
<sequence>MAATGGTRAVVAALFANLGISVAKFVGFLITRSSAMLAESVHSVADSANQALLLLGGRRSRRPATTTHPFGYARERYFWSFVVSLVLFTLGSAFALYEGIDKLRHPHEMTGLGWAIGILMFGIVLESWSFRTAVIESNRLRAGSSWSQFVRRTKHPELPVVLLEDLGALIGLVIALSAVTLTEVTGESRWDGAGTLLIGLLLGVIALVLAYEMKSLLIGEAADPDDRQAIVEAIESAPSVRRIIHLRTQHLGPEEILVAVKVLFDPTLDTTGVAAAIDDVEARVRTVVPAAHPMYVEPALEEPPAG</sequence>
<feature type="domain" description="Cation efflux protein cytoplasmic" evidence="8">
    <location>
        <begin position="223"/>
        <end position="292"/>
    </location>
</feature>
<organism evidence="9">
    <name type="scientific">marine metagenome</name>
    <dbReference type="NCBI Taxonomy" id="408172"/>
    <lineage>
        <taxon>unclassified sequences</taxon>
        <taxon>metagenomes</taxon>
        <taxon>ecological metagenomes</taxon>
    </lineage>
</organism>
<dbReference type="InterPro" id="IPR027470">
    <property type="entry name" value="Cation_efflux_CTD"/>
</dbReference>
<dbReference type="NCBIfam" id="TIGR01297">
    <property type="entry name" value="CDF"/>
    <property type="match status" value="1"/>
</dbReference>
<evidence type="ECO:0000259" key="8">
    <source>
        <dbReference type="Pfam" id="PF16916"/>
    </source>
</evidence>
<feature type="transmembrane region" description="Helical" evidence="6">
    <location>
        <begin position="193"/>
        <end position="211"/>
    </location>
</feature>
<keyword evidence="4 6" id="KW-1133">Transmembrane helix</keyword>
<dbReference type="PANTHER" id="PTHR13414:SF9">
    <property type="entry name" value="PROTON-COUPLED ZINC ANTIPORTER SLC30A9, MITOCHONDRIAL"/>
    <property type="match status" value="1"/>
</dbReference>
<name>A0A381QUM6_9ZZZZ</name>
<dbReference type="EMBL" id="UINC01001470">
    <property type="protein sequence ID" value="SUZ81487.1"/>
    <property type="molecule type" value="Genomic_DNA"/>
</dbReference>
<dbReference type="SUPFAM" id="SSF161111">
    <property type="entry name" value="Cation efflux protein transmembrane domain-like"/>
    <property type="match status" value="1"/>
</dbReference>
<keyword evidence="2" id="KW-0813">Transport</keyword>
<keyword evidence="3 6" id="KW-0812">Transmembrane</keyword>
<feature type="transmembrane region" description="Helical" evidence="6">
    <location>
        <begin position="6"/>
        <end position="30"/>
    </location>
</feature>
<dbReference type="Gene3D" id="1.20.1510.10">
    <property type="entry name" value="Cation efflux protein transmembrane domain"/>
    <property type="match status" value="1"/>
</dbReference>
<dbReference type="Pfam" id="PF16916">
    <property type="entry name" value="ZT_dimer"/>
    <property type="match status" value="1"/>
</dbReference>
<evidence type="ECO:0000256" key="6">
    <source>
        <dbReference type="SAM" id="Phobius"/>
    </source>
</evidence>
<dbReference type="GO" id="GO:0016020">
    <property type="term" value="C:membrane"/>
    <property type="evidence" value="ECO:0007669"/>
    <property type="project" value="UniProtKB-SubCell"/>
</dbReference>
<dbReference type="Gene3D" id="3.30.70.1350">
    <property type="entry name" value="Cation efflux protein, cytoplasmic domain"/>
    <property type="match status" value="1"/>
</dbReference>
<dbReference type="GO" id="GO:0006829">
    <property type="term" value="P:zinc ion transport"/>
    <property type="evidence" value="ECO:0007669"/>
    <property type="project" value="InterPro"/>
</dbReference>
<dbReference type="InterPro" id="IPR027469">
    <property type="entry name" value="Cation_efflux_TMD_sf"/>
</dbReference>
<dbReference type="PANTHER" id="PTHR13414">
    <property type="entry name" value="HUEL-CATION TRANSPORTER"/>
    <property type="match status" value="1"/>
</dbReference>
<comment type="subcellular location">
    <subcellularLocation>
        <location evidence="1">Membrane</location>
        <topology evidence="1">Multi-pass membrane protein</topology>
    </subcellularLocation>
</comment>
<reference evidence="9" key="1">
    <citation type="submission" date="2018-05" db="EMBL/GenBank/DDBJ databases">
        <authorList>
            <person name="Lanie J.A."/>
            <person name="Ng W.-L."/>
            <person name="Kazmierczak K.M."/>
            <person name="Andrzejewski T.M."/>
            <person name="Davidsen T.M."/>
            <person name="Wayne K.J."/>
            <person name="Tettelin H."/>
            <person name="Glass J.I."/>
            <person name="Rusch D."/>
            <person name="Podicherti R."/>
            <person name="Tsui H.-C.T."/>
            <person name="Winkler M.E."/>
        </authorList>
    </citation>
    <scope>NUCLEOTIDE SEQUENCE</scope>
</reference>
<dbReference type="InterPro" id="IPR058533">
    <property type="entry name" value="Cation_efflux_TM"/>
</dbReference>
<dbReference type="InterPro" id="IPR002524">
    <property type="entry name" value="Cation_efflux"/>
</dbReference>
<evidence type="ECO:0000256" key="1">
    <source>
        <dbReference type="ARBA" id="ARBA00004141"/>
    </source>
</evidence>
<evidence type="ECO:0000256" key="5">
    <source>
        <dbReference type="ARBA" id="ARBA00023136"/>
    </source>
</evidence>
<evidence type="ECO:0000256" key="3">
    <source>
        <dbReference type="ARBA" id="ARBA00022692"/>
    </source>
</evidence>
<evidence type="ECO:0000313" key="9">
    <source>
        <dbReference type="EMBL" id="SUZ81487.1"/>
    </source>
</evidence>
<gene>
    <name evidence="9" type="ORF">METZ01_LOCUS34341</name>
</gene>
<dbReference type="InterPro" id="IPR040177">
    <property type="entry name" value="SLC30A9"/>
</dbReference>
<dbReference type="AlphaFoldDB" id="A0A381QUM6"/>